<dbReference type="Gene3D" id="3.40.630.30">
    <property type="match status" value="1"/>
</dbReference>
<keyword evidence="2" id="KW-0012">Acyltransferase</keyword>
<name>A0A645E468_9ZZZZ</name>
<feature type="domain" description="N-acetyltransferase" evidence="1">
    <location>
        <begin position="5"/>
        <end position="159"/>
    </location>
</feature>
<organism evidence="2">
    <name type="scientific">bioreactor metagenome</name>
    <dbReference type="NCBI Taxonomy" id="1076179"/>
    <lineage>
        <taxon>unclassified sequences</taxon>
        <taxon>metagenomes</taxon>
        <taxon>ecological metagenomes</taxon>
    </lineage>
</organism>
<dbReference type="PANTHER" id="PTHR43259:SF1">
    <property type="entry name" value="N-ACETYLTRANSFERASE DOMAIN-CONTAINING PROTEIN"/>
    <property type="match status" value="1"/>
</dbReference>
<dbReference type="EC" id="2.3.1.-" evidence="2"/>
<dbReference type="InterPro" id="IPR016181">
    <property type="entry name" value="Acyl_CoA_acyltransferase"/>
</dbReference>
<gene>
    <name evidence="2" type="primary">yycN</name>
    <name evidence="2" type="ORF">SDC9_143522</name>
</gene>
<dbReference type="InterPro" id="IPR052829">
    <property type="entry name" value="N-acetyltransferase_domain"/>
</dbReference>
<sequence length="159" mass="18456">MIIIVKLEKMTKSDFDHYISIAIHAYAIEKVKAGTWAEDEAYKLSEESFKKLLPNDIETEREYLYSIFDNDKNIKVGYLWLEFSESLIGRTAFIFDFLILEEFRGKGYGTQSMIALDDEAKKHGISKVSLHVFAHNKRAIGLYEKVGFKNTDIHMSKYI</sequence>
<dbReference type="Pfam" id="PF00583">
    <property type="entry name" value="Acetyltransf_1"/>
    <property type="match status" value="1"/>
</dbReference>
<evidence type="ECO:0000259" key="1">
    <source>
        <dbReference type="PROSITE" id="PS51186"/>
    </source>
</evidence>
<evidence type="ECO:0000313" key="2">
    <source>
        <dbReference type="EMBL" id="MPM96361.1"/>
    </source>
</evidence>
<dbReference type="PANTHER" id="PTHR43259">
    <property type="entry name" value="SPT10P"/>
    <property type="match status" value="1"/>
</dbReference>
<reference evidence="2" key="1">
    <citation type="submission" date="2019-08" db="EMBL/GenBank/DDBJ databases">
        <authorList>
            <person name="Kucharzyk K."/>
            <person name="Murdoch R.W."/>
            <person name="Higgins S."/>
            <person name="Loffler F."/>
        </authorList>
    </citation>
    <scope>NUCLEOTIDE SEQUENCE</scope>
</reference>
<keyword evidence="2" id="KW-0808">Transferase</keyword>
<comment type="caution">
    <text evidence="2">The sequence shown here is derived from an EMBL/GenBank/DDBJ whole genome shotgun (WGS) entry which is preliminary data.</text>
</comment>
<dbReference type="InterPro" id="IPR000182">
    <property type="entry name" value="GNAT_dom"/>
</dbReference>
<dbReference type="PROSITE" id="PS51186">
    <property type="entry name" value="GNAT"/>
    <property type="match status" value="1"/>
</dbReference>
<dbReference type="EMBL" id="VSSQ01042750">
    <property type="protein sequence ID" value="MPM96361.1"/>
    <property type="molecule type" value="Genomic_DNA"/>
</dbReference>
<dbReference type="SUPFAM" id="SSF55729">
    <property type="entry name" value="Acyl-CoA N-acyltransferases (Nat)"/>
    <property type="match status" value="1"/>
</dbReference>
<accession>A0A645E468</accession>
<dbReference type="CDD" id="cd04301">
    <property type="entry name" value="NAT_SF"/>
    <property type="match status" value="1"/>
</dbReference>
<protein>
    <submittedName>
        <fullName evidence="2">Putative N-acetyltransferase YycN</fullName>
        <ecNumber evidence="2">2.3.1.-</ecNumber>
    </submittedName>
</protein>
<dbReference type="AlphaFoldDB" id="A0A645E468"/>
<proteinExistence type="predicted"/>
<dbReference type="GO" id="GO:0016747">
    <property type="term" value="F:acyltransferase activity, transferring groups other than amino-acyl groups"/>
    <property type="evidence" value="ECO:0007669"/>
    <property type="project" value="InterPro"/>
</dbReference>